<dbReference type="InterPro" id="IPR029058">
    <property type="entry name" value="AB_hydrolase_fold"/>
</dbReference>
<dbReference type="Proteomes" id="UP000191112">
    <property type="component" value="Unassembled WGS sequence"/>
</dbReference>
<proteinExistence type="predicted"/>
<evidence type="ECO:0000313" key="4">
    <source>
        <dbReference type="Proteomes" id="UP000191112"/>
    </source>
</evidence>
<keyword evidence="1 3" id="KW-0808">Transferase</keyword>
<reference evidence="3 4" key="1">
    <citation type="submission" date="2017-02" db="EMBL/GenBank/DDBJ databases">
        <authorList>
            <person name="Peterson S.W."/>
        </authorList>
    </citation>
    <scope>NUCLEOTIDE SEQUENCE [LARGE SCALE GENOMIC DNA]</scope>
    <source>
        <strain evidence="3 4">DSM 22323</strain>
    </source>
</reference>
<evidence type="ECO:0000313" key="3">
    <source>
        <dbReference type="EMBL" id="SKB82011.1"/>
    </source>
</evidence>
<accession>A0A1T5EDL8</accession>
<protein>
    <submittedName>
        <fullName evidence="3">Homoserine O-acetyltransferase</fullName>
    </submittedName>
</protein>
<dbReference type="SUPFAM" id="SSF53474">
    <property type="entry name" value="alpha/beta-Hydrolases"/>
    <property type="match status" value="1"/>
</dbReference>
<gene>
    <name evidence="3" type="ORF">SAMN05660477_01325</name>
</gene>
<dbReference type="STRING" id="619805.SAMN05660477_01325"/>
<dbReference type="EMBL" id="FUYZ01000003">
    <property type="protein sequence ID" value="SKB82011.1"/>
    <property type="molecule type" value="Genomic_DNA"/>
</dbReference>
<feature type="domain" description="AB hydrolase-1" evidence="2">
    <location>
        <begin position="69"/>
        <end position="173"/>
    </location>
</feature>
<dbReference type="GO" id="GO:0009092">
    <property type="term" value="P:homoserine metabolic process"/>
    <property type="evidence" value="ECO:0007669"/>
    <property type="project" value="TreeGrafter"/>
</dbReference>
<dbReference type="GO" id="GO:0009086">
    <property type="term" value="P:methionine biosynthetic process"/>
    <property type="evidence" value="ECO:0007669"/>
    <property type="project" value="TreeGrafter"/>
</dbReference>
<dbReference type="AlphaFoldDB" id="A0A1T5EDL8"/>
<name>A0A1T5EDL8_9FLAO</name>
<keyword evidence="4" id="KW-1185">Reference proteome</keyword>
<dbReference type="GO" id="GO:0004414">
    <property type="term" value="F:homoserine O-acetyltransferase activity"/>
    <property type="evidence" value="ECO:0007669"/>
    <property type="project" value="TreeGrafter"/>
</dbReference>
<sequence>MLRSTKIFGQITTEVLYSAILRGIFNEKNIKALKKELLTTDIKYKSFSGQNFDIPLSYEVFGKALGTAPIVLVNHALTGNSTVSGSKGWWKNIIGPQKIISTKKYSIISFNIPGNGYNDFFIDNYEDLTTKDIAAIFLQGLENLEIKTLHSIIGGSLGGSIGWEMLAINPKISENFIPIASDYKTHDWLHAQCLVQKYLLDSPEKPLEKARAHAMLCYRTPESLNERFDGKLTKENTRRESEDWLIYHGESLNERFSLKAYQLMNHLLMTVDTNEKALSKIKANINLIAINTDLFFPASEIKKCYEKIKTHKKDIFYDEIVSIHGHDAFLMEYEQLQELLKPIY</sequence>
<dbReference type="PANTHER" id="PTHR32268">
    <property type="entry name" value="HOMOSERINE O-ACETYLTRANSFERASE"/>
    <property type="match status" value="1"/>
</dbReference>
<dbReference type="InterPro" id="IPR000073">
    <property type="entry name" value="AB_hydrolase_1"/>
</dbReference>
<organism evidence="3 4">
    <name type="scientific">Soonwooa buanensis</name>
    <dbReference type="NCBI Taxonomy" id="619805"/>
    <lineage>
        <taxon>Bacteria</taxon>
        <taxon>Pseudomonadati</taxon>
        <taxon>Bacteroidota</taxon>
        <taxon>Flavobacteriia</taxon>
        <taxon>Flavobacteriales</taxon>
        <taxon>Weeksellaceae</taxon>
        <taxon>Chryseobacterium group</taxon>
        <taxon>Soonwooa</taxon>
    </lineage>
</organism>
<evidence type="ECO:0000256" key="1">
    <source>
        <dbReference type="ARBA" id="ARBA00022679"/>
    </source>
</evidence>
<dbReference type="Gene3D" id="3.40.50.1820">
    <property type="entry name" value="alpha/beta hydrolase"/>
    <property type="match status" value="1"/>
</dbReference>
<dbReference type="InterPro" id="IPR008220">
    <property type="entry name" value="HAT_MetX-like"/>
</dbReference>
<dbReference type="PANTHER" id="PTHR32268:SF11">
    <property type="entry name" value="HOMOSERINE O-ACETYLTRANSFERASE"/>
    <property type="match status" value="1"/>
</dbReference>
<dbReference type="Pfam" id="PF00561">
    <property type="entry name" value="Abhydrolase_1"/>
    <property type="match status" value="1"/>
</dbReference>
<evidence type="ECO:0000259" key="2">
    <source>
        <dbReference type="Pfam" id="PF00561"/>
    </source>
</evidence>